<dbReference type="EMBL" id="LGTW01000002">
    <property type="protein sequence ID" value="KWX25290.1"/>
    <property type="molecule type" value="Genomic_DNA"/>
</dbReference>
<keyword evidence="2" id="KW-1185">Reference proteome</keyword>
<dbReference type="Pfam" id="PF13561">
    <property type="entry name" value="adh_short_C2"/>
    <property type="match status" value="1"/>
</dbReference>
<proteinExistence type="predicted"/>
<organism evidence="1 2">
    <name type="scientific">Mycolicibacterium wolinskyi</name>
    <dbReference type="NCBI Taxonomy" id="59750"/>
    <lineage>
        <taxon>Bacteria</taxon>
        <taxon>Bacillati</taxon>
        <taxon>Actinomycetota</taxon>
        <taxon>Actinomycetes</taxon>
        <taxon>Mycobacteriales</taxon>
        <taxon>Mycobacteriaceae</taxon>
        <taxon>Mycolicibacterium</taxon>
    </lineage>
</organism>
<evidence type="ECO:0000313" key="2">
    <source>
        <dbReference type="Proteomes" id="UP000070612"/>
    </source>
</evidence>
<dbReference type="RefSeq" id="WP_067843834.1">
    <property type="nucleotide sequence ID" value="NZ_LGTW01000002.1"/>
</dbReference>
<evidence type="ECO:0000313" key="1">
    <source>
        <dbReference type="EMBL" id="KWX25290.1"/>
    </source>
</evidence>
<comment type="caution">
    <text evidence="1">The sequence shown here is derived from an EMBL/GenBank/DDBJ whole genome shotgun (WGS) entry which is preliminary data.</text>
</comment>
<name>A0A132PSK3_9MYCO</name>
<dbReference type="InterPro" id="IPR036291">
    <property type="entry name" value="NAD(P)-bd_dom_sf"/>
</dbReference>
<dbReference type="Gene3D" id="3.40.50.720">
    <property type="entry name" value="NAD(P)-binding Rossmann-like Domain"/>
    <property type="match status" value="1"/>
</dbReference>
<dbReference type="InterPro" id="IPR002347">
    <property type="entry name" value="SDR_fam"/>
</dbReference>
<sequence>MGRPVRPDEVAAAIAFLASSSASYITGAQLTVDGGYTAPRQGQRRHEPARTAPRCVHRRLHNDC</sequence>
<evidence type="ECO:0008006" key="3">
    <source>
        <dbReference type="Google" id="ProtNLM"/>
    </source>
</evidence>
<dbReference type="AlphaFoldDB" id="A0A132PSK3"/>
<reference evidence="1 2" key="1">
    <citation type="submission" date="2015-07" db="EMBL/GenBank/DDBJ databases">
        <title>A draft genome sequence of Mycobacterium wolinskyi.</title>
        <authorList>
            <person name="de Man T.J."/>
            <person name="Perry K.A."/>
            <person name="Coulliette A.D."/>
            <person name="Jensen B."/>
            <person name="Toney N.C."/>
            <person name="Limbago B.M."/>
            <person name="Noble-Wang J."/>
        </authorList>
    </citation>
    <scope>NUCLEOTIDE SEQUENCE [LARGE SCALE GENOMIC DNA]</scope>
    <source>
        <strain evidence="1 2">CDC_01</strain>
    </source>
</reference>
<dbReference type="Proteomes" id="UP000070612">
    <property type="component" value="Unassembled WGS sequence"/>
</dbReference>
<gene>
    <name evidence="1" type="ORF">AFM11_03075</name>
</gene>
<dbReference type="SUPFAM" id="SSF51735">
    <property type="entry name" value="NAD(P)-binding Rossmann-fold domains"/>
    <property type="match status" value="1"/>
</dbReference>
<protein>
    <recommendedName>
        <fullName evidence="3">SDR family oxidoreductase</fullName>
    </recommendedName>
</protein>
<dbReference type="PATRIC" id="fig|59750.3.peg.2484"/>
<accession>A0A132PSK3</accession>